<reference evidence="1 2" key="1">
    <citation type="submission" date="2015-10" db="EMBL/GenBank/DDBJ databases">
        <title>Genomic differences between typical nodule nitrogen-fixing rhizobial strains and those coming from bean seeds.</title>
        <authorList>
            <person name="Peralta H."/>
            <person name="Aguilar-Vera A."/>
            <person name="Diaz R."/>
            <person name="Mora Y."/>
            <person name="Martinez-Batallar G."/>
            <person name="Salazar E."/>
            <person name="Vargas-Lagunas C."/>
            <person name="Encarnacion S."/>
            <person name="Girard L."/>
            <person name="Mora J."/>
        </authorList>
    </citation>
    <scope>NUCLEOTIDE SEQUENCE [LARGE SCALE GENOMIC DNA]</scope>
    <source>
        <strain evidence="1 2">CFNEI 73</strain>
        <plasmid evidence="1 2">C</plasmid>
    </source>
</reference>
<sequence>MSPQEHARTDSISATVKQAEALVAEGHVTSKRSSYASSLSKARTGAMEVIGAARN</sequence>
<proteinExistence type="predicted"/>
<dbReference type="Proteomes" id="UP000182306">
    <property type="component" value="Plasmid C"/>
</dbReference>
<dbReference type="EMBL" id="CP013110">
    <property type="protein sequence ID" value="APG94607.1"/>
    <property type="molecule type" value="Genomic_DNA"/>
</dbReference>
<protein>
    <submittedName>
        <fullName evidence="1">Uncharacterized protein</fullName>
    </submittedName>
</protein>
<geneLocation type="plasmid" evidence="1 2">
    <name>C</name>
</geneLocation>
<keyword evidence="2" id="KW-1185">Reference proteome</keyword>
<dbReference type="AlphaFoldDB" id="A0A1L3LWY0"/>
<dbReference type="KEGG" id="same:SAMCFNEI73_pC0895"/>
<gene>
    <name evidence="1" type="ORF">SAMCFNEI73_pC0895</name>
</gene>
<evidence type="ECO:0000313" key="2">
    <source>
        <dbReference type="Proteomes" id="UP000182306"/>
    </source>
</evidence>
<dbReference type="RefSeq" id="WP_174556970.1">
    <property type="nucleotide sequence ID" value="NZ_CP013110.1"/>
</dbReference>
<evidence type="ECO:0000313" key="1">
    <source>
        <dbReference type="EMBL" id="APG94607.1"/>
    </source>
</evidence>
<name>A0A1L3LWY0_9HYPH</name>
<accession>A0A1L3LWY0</accession>
<organism evidence="1 2">
    <name type="scientific">Sinorhizobium americanum</name>
    <dbReference type="NCBI Taxonomy" id="194963"/>
    <lineage>
        <taxon>Bacteria</taxon>
        <taxon>Pseudomonadati</taxon>
        <taxon>Pseudomonadota</taxon>
        <taxon>Alphaproteobacteria</taxon>
        <taxon>Hyphomicrobiales</taxon>
        <taxon>Rhizobiaceae</taxon>
        <taxon>Sinorhizobium/Ensifer group</taxon>
        <taxon>Sinorhizobium</taxon>
    </lineage>
</organism>
<keyword evidence="1" id="KW-0614">Plasmid</keyword>